<dbReference type="AlphaFoldDB" id="A0A5C6RR39"/>
<evidence type="ECO:0000259" key="1">
    <source>
        <dbReference type="Pfam" id="PF00117"/>
    </source>
</evidence>
<accession>A0A5C6RR39</accession>
<dbReference type="OrthoDB" id="639921at2"/>
<keyword evidence="3" id="KW-1185">Reference proteome</keyword>
<dbReference type="EMBL" id="VOOR01000011">
    <property type="protein sequence ID" value="TXB64449.1"/>
    <property type="molecule type" value="Genomic_DNA"/>
</dbReference>
<dbReference type="Proteomes" id="UP000321580">
    <property type="component" value="Unassembled WGS sequence"/>
</dbReference>
<proteinExistence type="predicted"/>
<feature type="domain" description="Glutamine amidotransferase" evidence="1">
    <location>
        <begin position="35"/>
        <end position="208"/>
    </location>
</feature>
<dbReference type="InterPro" id="IPR017926">
    <property type="entry name" value="GATASE"/>
</dbReference>
<evidence type="ECO:0000313" key="2">
    <source>
        <dbReference type="EMBL" id="TXB64449.1"/>
    </source>
</evidence>
<reference evidence="2 3" key="1">
    <citation type="submission" date="2019-08" db="EMBL/GenBank/DDBJ databases">
        <title>Genome of Phaeodactylibacter luteus.</title>
        <authorList>
            <person name="Bowman J.P."/>
        </authorList>
    </citation>
    <scope>NUCLEOTIDE SEQUENCE [LARGE SCALE GENOMIC DNA]</scope>
    <source>
        <strain evidence="2 3">KCTC 42180</strain>
    </source>
</reference>
<dbReference type="SUPFAM" id="SSF52317">
    <property type="entry name" value="Class I glutamine amidotransferase-like"/>
    <property type="match status" value="1"/>
</dbReference>
<protein>
    <submittedName>
        <fullName evidence="2">GMP synthase</fullName>
    </submittedName>
</protein>
<comment type="caution">
    <text evidence="2">The sequence shown here is derived from an EMBL/GenBank/DDBJ whole genome shotgun (WGS) entry which is preliminary data.</text>
</comment>
<sequence length="272" mass="31395">MPSLRLAILDMYDNEPNQGMRCIQEIVSRFEQHYEWKVFDVRGKAEVPGMDFDIFISTGGPGSPHDGDGNWDVKYYKWLEEAWAWNQKPGRPKKHVFFICHSFQMAVKHFALAEVSKRKSMSFGTFRCHMTDAGACEPNFEGLPNPFFIADFRDWQCIQPNLERIDEMGAEILALEKIRPHVPLERAIMAIRFSPEMLGTQFHPEADPDGMLLHFMDPKRKAQILDEHGEEKYLRMIKHLNDSDKIGLTHEIVLPLFLHRAVGLLQADCVPA</sequence>
<dbReference type="RefSeq" id="WP_147166744.1">
    <property type="nucleotide sequence ID" value="NZ_VOOR01000011.1"/>
</dbReference>
<dbReference type="PROSITE" id="PS51273">
    <property type="entry name" value="GATASE_TYPE_1"/>
    <property type="match status" value="1"/>
</dbReference>
<evidence type="ECO:0000313" key="3">
    <source>
        <dbReference type="Proteomes" id="UP000321580"/>
    </source>
</evidence>
<dbReference type="InterPro" id="IPR029062">
    <property type="entry name" value="Class_I_gatase-like"/>
</dbReference>
<organism evidence="2 3">
    <name type="scientific">Phaeodactylibacter luteus</name>
    <dbReference type="NCBI Taxonomy" id="1564516"/>
    <lineage>
        <taxon>Bacteria</taxon>
        <taxon>Pseudomonadati</taxon>
        <taxon>Bacteroidota</taxon>
        <taxon>Saprospiria</taxon>
        <taxon>Saprospirales</taxon>
        <taxon>Haliscomenobacteraceae</taxon>
        <taxon>Phaeodactylibacter</taxon>
    </lineage>
</organism>
<gene>
    <name evidence="2" type="ORF">FRY97_07055</name>
</gene>
<name>A0A5C6RR39_9BACT</name>
<dbReference type="Pfam" id="PF00117">
    <property type="entry name" value="GATase"/>
    <property type="match status" value="1"/>
</dbReference>
<dbReference type="Gene3D" id="3.40.50.880">
    <property type="match status" value="1"/>
</dbReference>